<dbReference type="PANTHER" id="PTHR37449:SF1">
    <property type="entry name" value="OS02G0159950 PROTEIN"/>
    <property type="match status" value="1"/>
</dbReference>
<dbReference type="EMBL" id="CH672346">
    <property type="protein sequence ID" value="EEQ42657.1"/>
    <property type="molecule type" value="Genomic_DNA"/>
</dbReference>
<accession>C4YEC1</accession>
<sequence>MLALPSKSGKENSTLRSILPGLNNAGSKVFGLLVANITLILPLGSNPSNCVINSNMVLCTSLSPPAPSSNSAPPMASTSSKNIIHAFLVLAISNNSRTISAPSPTYFCTNSDPMTRINVASVSLATALAHNVFPVPGGPYNNIPLGGSIPNLTNLSGLNNGNSTTSLNFSICSLHPPTSSYVTSGFSSTVIMVTDGSILGGNGN</sequence>
<proteinExistence type="predicted"/>
<evidence type="ECO:0000313" key="1">
    <source>
        <dbReference type="EMBL" id="EEQ42657.1"/>
    </source>
</evidence>
<dbReference type="VEuPathDB" id="FungiDB:CAWG_00876"/>
<evidence type="ECO:0000313" key="2">
    <source>
        <dbReference type="Proteomes" id="UP000001429"/>
    </source>
</evidence>
<dbReference type="OrthoDB" id="4092442at2759"/>
<dbReference type="PANTHER" id="PTHR37449">
    <property type="match status" value="1"/>
</dbReference>
<keyword evidence="2" id="KW-1185">Reference proteome</keyword>
<gene>
    <name evidence="1" type="ORF">CAWG_00876</name>
</gene>
<name>C4YEC1_CANAW</name>
<dbReference type="PaxDb" id="5476-C4YEC1"/>
<reference evidence="1 2" key="1">
    <citation type="journal article" date="2009" name="Nature">
        <title>Evolution of pathogenicity and sexual reproduction in eight Candida genomes.</title>
        <authorList>
            <person name="Butler G."/>
            <person name="Rasmussen M.D."/>
            <person name="Lin M.F."/>
            <person name="Santos M.A."/>
            <person name="Sakthikumar S."/>
            <person name="Munro C.A."/>
            <person name="Rheinbay E."/>
            <person name="Grabherr M."/>
            <person name="Forche A."/>
            <person name="Reedy J.L."/>
            <person name="Agrafioti I."/>
            <person name="Arnaud M.B."/>
            <person name="Bates S."/>
            <person name="Brown A.J."/>
            <person name="Brunke S."/>
            <person name="Costanzo M.C."/>
            <person name="Fitzpatrick D.A."/>
            <person name="de Groot P.W."/>
            <person name="Harris D."/>
            <person name="Hoyer L.L."/>
            <person name="Hube B."/>
            <person name="Klis F.M."/>
            <person name="Kodira C."/>
            <person name="Lennard N."/>
            <person name="Logue M.E."/>
            <person name="Martin R."/>
            <person name="Neiman A.M."/>
            <person name="Nikolaou E."/>
            <person name="Quail M.A."/>
            <person name="Quinn J."/>
            <person name="Santos M.C."/>
            <person name="Schmitzberger F.F."/>
            <person name="Sherlock G."/>
            <person name="Shah P."/>
            <person name="Silverstein K.A."/>
            <person name="Skrzypek M.S."/>
            <person name="Soll D."/>
            <person name="Staggs R."/>
            <person name="Stansfield I."/>
            <person name="Stumpf M.P."/>
            <person name="Sudbery P.E."/>
            <person name="Srikantha T."/>
            <person name="Zeng Q."/>
            <person name="Berman J."/>
            <person name="Berriman M."/>
            <person name="Heitman J."/>
            <person name="Gow N.A."/>
            <person name="Lorenz M.C."/>
            <person name="Birren B.W."/>
            <person name="Kellis M."/>
            <person name="Cuomo C.A."/>
        </authorList>
    </citation>
    <scope>NUCLEOTIDE SEQUENCE [LARGE SCALE GENOMIC DNA]</scope>
    <source>
        <strain evidence="1 2">WO-1</strain>
    </source>
</reference>
<dbReference type="HOGENOM" id="CLU_116363_0_0_1"/>
<organism evidence="1 2">
    <name type="scientific">Candida albicans (strain WO-1)</name>
    <name type="common">Yeast</name>
    <dbReference type="NCBI Taxonomy" id="294748"/>
    <lineage>
        <taxon>Eukaryota</taxon>
        <taxon>Fungi</taxon>
        <taxon>Dikarya</taxon>
        <taxon>Ascomycota</taxon>
        <taxon>Saccharomycotina</taxon>
        <taxon>Pichiomycetes</taxon>
        <taxon>Debaryomycetaceae</taxon>
        <taxon>Candida/Lodderomyces clade</taxon>
        <taxon>Candida</taxon>
    </lineage>
</organism>
<dbReference type="Proteomes" id="UP000001429">
    <property type="component" value="Chromosome 1"/>
</dbReference>
<dbReference type="AlphaFoldDB" id="C4YEC1"/>
<protein>
    <submittedName>
        <fullName evidence="1">Uncharacterized protein</fullName>
    </submittedName>
</protein>